<dbReference type="PRINTS" id="PR00412">
    <property type="entry name" value="EPOXHYDRLASE"/>
</dbReference>
<organism evidence="3 4">
    <name type="scientific">Gordonia hankookensis</name>
    <dbReference type="NCBI Taxonomy" id="589403"/>
    <lineage>
        <taxon>Bacteria</taxon>
        <taxon>Bacillati</taxon>
        <taxon>Actinomycetota</taxon>
        <taxon>Actinomycetes</taxon>
        <taxon>Mycobacteriales</taxon>
        <taxon>Gordoniaceae</taxon>
        <taxon>Gordonia</taxon>
    </lineage>
</organism>
<sequence length="295" mass="32649">MTAPGRVVVDLGHIRLHALAWGEPDAPLAICLHGFPDSAWTWRHLAPELAAAGYRVVAPFTRGYSPSEVPVDGDYHVAALAHDVLALHRELGGDDRAVLIGHDWGALTAHAILARDDHPFRRVVAIAVPPIAAMRQAGTSVRAQLRLIPRQMAMSWYIGFNQIPFLPERVLGWLIPTLWRRWGPSPDVDDVDNALATVPNRAHGSAVLGYYRAMLRPRVDARYADHASDWLRPPRTPLLYLHGVLDGCMQVAFTDGLTELLPTGSEVARIDHAGHFVHLDQRDRVHRRIVGFLGS</sequence>
<proteinExistence type="predicted"/>
<dbReference type="SUPFAM" id="SSF53474">
    <property type="entry name" value="alpha/beta-Hydrolases"/>
    <property type="match status" value="1"/>
</dbReference>
<dbReference type="RefSeq" id="WP_190266790.1">
    <property type="nucleotide sequence ID" value="NZ_BAABAD010000004.1"/>
</dbReference>
<protein>
    <submittedName>
        <fullName evidence="3">Alpha/beta hydrolase</fullName>
    </submittedName>
</protein>
<dbReference type="InterPro" id="IPR000639">
    <property type="entry name" value="Epox_hydrolase-like"/>
</dbReference>
<dbReference type="EMBL" id="JACWMS010000002">
    <property type="protein sequence ID" value="MBD1320021.1"/>
    <property type="molecule type" value="Genomic_DNA"/>
</dbReference>
<evidence type="ECO:0000259" key="2">
    <source>
        <dbReference type="Pfam" id="PF00561"/>
    </source>
</evidence>
<feature type="domain" description="AB hydrolase-1" evidence="2">
    <location>
        <begin position="30"/>
        <end position="280"/>
    </location>
</feature>
<name>A0ABR7WB31_9ACTN</name>
<reference evidence="3 4" key="1">
    <citation type="submission" date="2020-09" db="EMBL/GenBank/DDBJ databases">
        <title>Novel species in genus Gordonia.</title>
        <authorList>
            <person name="Zhang G."/>
        </authorList>
    </citation>
    <scope>NUCLEOTIDE SEQUENCE [LARGE SCALE GENOMIC DNA]</scope>
    <source>
        <strain evidence="3 4">ON-33</strain>
    </source>
</reference>
<dbReference type="Proteomes" id="UP000602395">
    <property type="component" value="Unassembled WGS sequence"/>
</dbReference>
<dbReference type="Gene3D" id="3.40.50.1820">
    <property type="entry name" value="alpha/beta hydrolase"/>
    <property type="match status" value="1"/>
</dbReference>
<evidence type="ECO:0000256" key="1">
    <source>
        <dbReference type="ARBA" id="ARBA00022801"/>
    </source>
</evidence>
<keyword evidence="4" id="KW-1185">Reference proteome</keyword>
<dbReference type="GO" id="GO:0016787">
    <property type="term" value="F:hydrolase activity"/>
    <property type="evidence" value="ECO:0007669"/>
    <property type="project" value="UniProtKB-KW"/>
</dbReference>
<evidence type="ECO:0000313" key="4">
    <source>
        <dbReference type="Proteomes" id="UP000602395"/>
    </source>
</evidence>
<evidence type="ECO:0000313" key="3">
    <source>
        <dbReference type="EMBL" id="MBD1320021.1"/>
    </source>
</evidence>
<dbReference type="Pfam" id="PF00561">
    <property type="entry name" value="Abhydrolase_1"/>
    <property type="match status" value="1"/>
</dbReference>
<comment type="caution">
    <text evidence="3">The sequence shown here is derived from an EMBL/GenBank/DDBJ whole genome shotgun (WGS) entry which is preliminary data.</text>
</comment>
<keyword evidence="1 3" id="KW-0378">Hydrolase</keyword>
<dbReference type="InterPro" id="IPR029058">
    <property type="entry name" value="AB_hydrolase_fold"/>
</dbReference>
<dbReference type="InterPro" id="IPR000073">
    <property type="entry name" value="AB_hydrolase_1"/>
</dbReference>
<accession>A0ABR7WB31</accession>
<gene>
    <name evidence="3" type="ORF">IDF66_10520</name>
</gene>
<dbReference type="PANTHER" id="PTHR43329">
    <property type="entry name" value="EPOXIDE HYDROLASE"/>
    <property type="match status" value="1"/>
</dbReference>